<dbReference type="EMBL" id="AXCW01000415">
    <property type="protein sequence ID" value="EYR61914.1"/>
    <property type="molecule type" value="Genomic_DNA"/>
</dbReference>
<gene>
    <name evidence="2" type="ORF">N866_14320</name>
</gene>
<organism evidence="2 3">
    <name type="scientific">Actinotalea ferrariae CF5-4</name>
    <dbReference type="NCBI Taxonomy" id="948458"/>
    <lineage>
        <taxon>Bacteria</taxon>
        <taxon>Bacillati</taxon>
        <taxon>Actinomycetota</taxon>
        <taxon>Actinomycetes</taxon>
        <taxon>Micrococcales</taxon>
        <taxon>Cellulomonadaceae</taxon>
        <taxon>Actinotalea</taxon>
    </lineage>
</organism>
<feature type="transmembrane region" description="Helical" evidence="1">
    <location>
        <begin position="325"/>
        <end position="344"/>
    </location>
</feature>
<comment type="caution">
    <text evidence="2">The sequence shown here is derived from an EMBL/GenBank/DDBJ whole genome shotgun (WGS) entry which is preliminary data.</text>
</comment>
<feature type="transmembrane region" description="Helical" evidence="1">
    <location>
        <begin position="172"/>
        <end position="190"/>
    </location>
</feature>
<feature type="transmembrane region" description="Helical" evidence="1">
    <location>
        <begin position="15"/>
        <end position="37"/>
    </location>
</feature>
<feature type="transmembrane region" description="Helical" evidence="1">
    <location>
        <begin position="90"/>
        <end position="109"/>
    </location>
</feature>
<evidence type="ECO:0000313" key="2">
    <source>
        <dbReference type="EMBL" id="EYR61914.1"/>
    </source>
</evidence>
<feature type="transmembrane region" description="Helical" evidence="1">
    <location>
        <begin position="196"/>
        <end position="220"/>
    </location>
</feature>
<feature type="transmembrane region" description="Helical" evidence="1">
    <location>
        <begin position="350"/>
        <end position="371"/>
    </location>
</feature>
<keyword evidence="3" id="KW-1185">Reference proteome</keyword>
<proteinExistence type="predicted"/>
<protein>
    <submittedName>
        <fullName evidence="2">Membrane protein</fullName>
    </submittedName>
</protein>
<name>A0A021VL31_9CELL</name>
<keyword evidence="1" id="KW-1133">Transmembrane helix</keyword>
<feature type="transmembrane region" description="Helical" evidence="1">
    <location>
        <begin position="378"/>
        <end position="400"/>
    </location>
</feature>
<keyword evidence="1" id="KW-0812">Transmembrane</keyword>
<accession>A0A021VL31</accession>
<evidence type="ECO:0000313" key="3">
    <source>
        <dbReference type="Proteomes" id="UP000019753"/>
    </source>
</evidence>
<keyword evidence="1" id="KW-0472">Membrane</keyword>
<dbReference type="AlphaFoldDB" id="A0A021VL31"/>
<feature type="transmembrane region" description="Helical" evidence="1">
    <location>
        <begin position="296"/>
        <end position="318"/>
    </location>
</feature>
<reference evidence="2 3" key="1">
    <citation type="submission" date="2014-01" db="EMBL/GenBank/DDBJ databases">
        <title>Actinotalea ferrariae CF5-4.</title>
        <authorList>
            <person name="Chen F."/>
            <person name="Li Y."/>
            <person name="Wang G."/>
        </authorList>
    </citation>
    <scope>NUCLEOTIDE SEQUENCE [LARGE SCALE GENOMIC DNA]</scope>
    <source>
        <strain evidence="2 3">CF5-4</strain>
    </source>
</reference>
<dbReference type="Proteomes" id="UP000019753">
    <property type="component" value="Unassembled WGS sequence"/>
</dbReference>
<feature type="transmembrane region" description="Helical" evidence="1">
    <location>
        <begin position="115"/>
        <end position="134"/>
    </location>
</feature>
<evidence type="ECO:0000256" key="1">
    <source>
        <dbReference type="SAM" id="Phobius"/>
    </source>
</evidence>
<feature type="transmembrane region" description="Helical" evidence="1">
    <location>
        <begin position="241"/>
        <end position="260"/>
    </location>
</feature>
<sequence>MRRPGALPPVRAWPWWAQVLLVAALARLASAVLLVLVARHQAATPWAGAAPSYPEYVGLFWDGSWYREIAELGYPEELPLGADGRARQNAWAFFPLFPTLVRPLLAVGLPWQVAAPALATLLGAAALLVVHRFVGEVVARSRWAAGPARRHLPLVTVAVVATHPAAPVLQAAYTESLALLLVAATLLALVRHRYGAVLLLVPLLGLTRAVALPMAFVVLVHGLDRVRRVRAGEPFPVRERALVALTGAVTLASGLLWPVVVGLATGEPDAYARTQAAWRGRDGVVPLLPWWDVARYLVAGAAPLLLLGVAIGLLALVAWPRLRRLGPVAWGWVAGYAAYLVVVLEPGTSLVRFSLLAFPAAAAAAGAALAPPGRLRRALGVAALLGLGLAGQALWVWSLWRLVPPSGWPP</sequence>